<protein>
    <submittedName>
        <fullName evidence="1">Uncharacterized protein</fullName>
    </submittedName>
</protein>
<reference evidence="1" key="1">
    <citation type="submission" date="2017-04" db="EMBL/GenBank/DDBJ databases">
        <title>Unveiling RNA virosphere associated with marine microorganisms.</title>
        <authorList>
            <person name="Urayama S."/>
            <person name="Takaki Y."/>
            <person name="Nishi S."/>
            <person name="Yoshida Y."/>
            <person name="Deguchi S."/>
            <person name="Takai K."/>
            <person name="Nunoura T."/>
        </authorList>
    </citation>
    <scope>NUCLEOTIDE SEQUENCE</scope>
</reference>
<comment type="caution">
    <text evidence="1">The sequence shown here is derived from an EMBL/GenBank/DDBJ whole genome shotgun (WGS) entry which is preliminary data.</text>
</comment>
<sequence length="489" mass="54172">MDFGNLSEAIGDGPLGAPQGAQAPGRGRRDELGMQTMLDYIQGKAFEPKVFRARSAESQVTFRRCALGSLARTLYGARSVLTDTYGVQDWIIDQTLESIKDSYEPKYPYNAKFAADGYVDLISTLLNAQDNAQAMMYGQAGQPPRVIHSVHDIPRFTSGARYHVMTDGGYHTRFRDTPYDGLDQNVTVMINRGRDKIRCMATLKTGPMLLFRGQDLNAGESITLIIHPESIVNAEVMTTPTSYDEEVGNVMANPFVLPNTGVMSLFDGVDHIFVMVNGMPKRLDGYYQRGYDKVRGGRRPLTQIEGASDIVFRSTPAFFDPTYFTANDYDVSMALRPEGGFFTLSPLALPCITLAAYMSARHKGVGVGVGGERTDVIEYIGPLGEHGPKTREVYRIALHSIRTDANVQVRFSDVTMVLAYYTVLHFQLHGDAPAFIDAVIPEPEHIIRAIIEKALEYYPGITRDDKLIAFRELLATTKVGHQAQVEKGE</sequence>
<dbReference type="AlphaFoldDB" id="A0A2V0RLP9"/>
<name>A0A2V0RLP9_9ZZZZ</name>
<organism evidence="1">
    <name type="scientific">viral metagenome</name>
    <dbReference type="NCBI Taxonomy" id="1070528"/>
    <lineage>
        <taxon>unclassified sequences</taxon>
        <taxon>metagenomes</taxon>
        <taxon>organismal metagenomes</taxon>
    </lineage>
</organism>
<dbReference type="EMBL" id="BDQA01000371">
    <property type="protein sequence ID" value="GBH21830.1"/>
    <property type="molecule type" value="Genomic_RNA"/>
</dbReference>
<proteinExistence type="predicted"/>
<accession>A0A2V0RLP9</accession>
<evidence type="ECO:0000313" key="1">
    <source>
        <dbReference type="EMBL" id="GBH21830.1"/>
    </source>
</evidence>